<feature type="transmembrane region" description="Helical" evidence="5">
    <location>
        <begin position="89"/>
        <end position="109"/>
    </location>
</feature>
<dbReference type="InParanoid" id="A0A177BTB0"/>
<organism evidence="6 7">
    <name type="scientific">Paraphaeosphaeria sporulosa</name>
    <dbReference type="NCBI Taxonomy" id="1460663"/>
    <lineage>
        <taxon>Eukaryota</taxon>
        <taxon>Fungi</taxon>
        <taxon>Dikarya</taxon>
        <taxon>Ascomycota</taxon>
        <taxon>Pezizomycotina</taxon>
        <taxon>Dothideomycetes</taxon>
        <taxon>Pleosporomycetidae</taxon>
        <taxon>Pleosporales</taxon>
        <taxon>Massarineae</taxon>
        <taxon>Didymosphaeriaceae</taxon>
        <taxon>Paraphaeosphaeria</taxon>
    </lineage>
</organism>
<dbReference type="Pfam" id="PF04479">
    <property type="entry name" value="RTA1"/>
    <property type="match status" value="1"/>
</dbReference>
<evidence type="ECO:0000256" key="4">
    <source>
        <dbReference type="ARBA" id="ARBA00023136"/>
    </source>
</evidence>
<dbReference type="GeneID" id="28767428"/>
<proteinExistence type="predicted"/>
<sequence length="288" mass="32300">MPELLPINGGTYYLWKYVPSVPASAIFAIAWLVIAALLSWRMHTTRTWFCSAFIIGCFMEFVGYCARAAAGNHTNAIVPYVVQSTMILLPPALFAATIYMCLGRIILVVEASHLSIISPRWLTGLFVTGDVLSFIFLGNSAPLTILSTDHPFLAIIGKWAVIGGLAIQLISFSCFGITAVIFHSRIRKRPTEASFQVDQAWIKTLHMLYAVSLLIIVRSIFRIIEYVSGENSYLLTHEWPLYVFDTVTMFAVAIVFFFLYPSDIVIRKMSHTPLQDFERDEGLVPKCT</sequence>
<keyword evidence="7" id="KW-1185">Reference proteome</keyword>
<dbReference type="PANTHER" id="PTHR31465">
    <property type="entry name" value="PROTEIN RTA1-RELATED"/>
    <property type="match status" value="1"/>
</dbReference>
<feature type="transmembrane region" description="Helical" evidence="5">
    <location>
        <begin position="241"/>
        <end position="260"/>
    </location>
</feature>
<name>A0A177BTB0_9PLEO</name>
<dbReference type="EMBL" id="KV441567">
    <property type="protein sequence ID" value="OAF98544.1"/>
    <property type="molecule type" value="Genomic_DNA"/>
</dbReference>
<keyword evidence="3 5" id="KW-1133">Transmembrane helix</keyword>
<evidence type="ECO:0000313" key="6">
    <source>
        <dbReference type="EMBL" id="OAF98544.1"/>
    </source>
</evidence>
<keyword evidence="2 5" id="KW-0812">Transmembrane</keyword>
<evidence type="ECO:0000256" key="5">
    <source>
        <dbReference type="SAM" id="Phobius"/>
    </source>
</evidence>
<reference evidence="6 7" key="1">
    <citation type="submission" date="2016-05" db="EMBL/GenBank/DDBJ databases">
        <title>Comparative analysis of secretome profiles of manganese(II)-oxidizing ascomycete fungi.</title>
        <authorList>
            <consortium name="DOE Joint Genome Institute"/>
            <person name="Zeiner C.A."/>
            <person name="Purvine S.O."/>
            <person name="Zink E.M."/>
            <person name="Wu S."/>
            <person name="Pasa-Tolic L."/>
            <person name="Chaput D.L."/>
            <person name="Haridas S."/>
            <person name="Grigoriev I.V."/>
            <person name="Santelli C.M."/>
            <person name="Hansel C.M."/>
        </authorList>
    </citation>
    <scope>NUCLEOTIDE SEQUENCE [LARGE SCALE GENOMIC DNA]</scope>
    <source>
        <strain evidence="6 7">AP3s5-JAC2a</strain>
    </source>
</reference>
<dbReference type="GO" id="GO:0016020">
    <property type="term" value="C:membrane"/>
    <property type="evidence" value="ECO:0007669"/>
    <property type="project" value="UniProtKB-SubCell"/>
</dbReference>
<gene>
    <name evidence="6" type="ORF">CC84DRAFT_1238489</name>
</gene>
<feature type="transmembrane region" description="Helical" evidence="5">
    <location>
        <begin position="121"/>
        <end position="139"/>
    </location>
</feature>
<evidence type="ECO:0000256" key="1">
    <source>
        <dbReference type="ARBA" id="ARBA00004141"/>
    </source>
</evidence>
<evidence type="ECO:0000313" key="7">
    <source>
        <dbReference type="Proteomes" id="UP000077069"/>
    </source>
</evidence>
<protein>
    <submittedName>
        <fullName evidence="6">RTA1 like protein</fullName>
    </submittedName>
</protein>
<evidence type="ECO:0000256" key="3">
    <source>
        <dbReference type="ARBA" id="ARBA00022989"/>
    </source>
</evidence>
<feature type="transmembrane region" description="Helical" evidence="5">
    <location>
        <begin position="204"/>
        <end position="221"/>
    </location>
</feature>
<accession>A0A177BTB0</accession>
<evidence type="ECO:0000256" key="2">
    <source>
        <dbReference type="ARBA" id="ARBA00022692"/>
    </source>
</evidence>
<dbReference type="Proteomes" id="UP000077069">
    <property type="component" value="Unassembled WGS sequence"/>
</dbReference>
<dbReference type="AlphaFoldDB" id="A0A177BTB0"/>
<dbReference type="PANTHER" id="PTHR31465:SF1">
    <property type="entry name" value="PROTEIN RTA1-RELATED"/>
    <property type="match status" value="1"/>
</dbReference>
<dbReference type="InterPro" id="IPR007568">
    <property type="entry name" value="RTA1"/>
</dbReference>
<dbReference type="OrthoDB" id="3358017at2759"/>
<comment type="subcellular location">
    <subcellularLocation>
        <location evidence="1">Membrane</location>
        <topology evidence="1">Multi-pass membrane protein</topology>
    </subcellularLocation>
</comment>
<dbReference type="RefSeq" id="XP_018028910.1">
    <property type="nucleotide sequence ID" value="XM_018183942.1"/>
</dbReference>
<feature type="transmembrane region" description="Helical" evidence="5">
    <location>
        <begin position="47"/>
        <end position="69"/>
    </location>
</feature>
<feature type="transmembrane region" description="Helical" evidence="5">
    <location>
        <begin position="20"/>
        <end position="40"/>
    </location>
</feature>
<dbReference type="STRING" id="1460663.A0A177BTB0"/>
<feature type="transmembrane region" description="Helical" evidence="5">
    <location>
        <begin position="159"/>
        <end position="183"/>
    </location>
</feature>
<keyword evidence="4 5" id="KW-0472">Membrane</keyword>